<comment type="caution">
    <text evidence="2">The sequence shown here is derived from an EMBL/GenBank/DDBJ whole genome shotgun (WGS) entry which is preliminary data.</text>
</comment>
<feature type="compositionally biased region" description="Low complexity" evidence="1">
    <location>
        <begin position="486"/>
        <end position="502"/>
    </location>
</feature>
<evidence type="ECO:0000313" key="3">
    <source>
        <dbReference type="Proteomes" id="UP001595912"/>
    </source>
</evidence>
<evidence type="ECO:0000313" key="2">
    <source>
        <dbReference type="EMBL" id="MFC5006020.1"/>
    </source>
</evidence>
<reference evidence="3" key="1">
    <citation type="journal article" date="2019" name="Int. J. Syst. Evol. Microbiol.">
        <title>The Global Catalogue of Microorganisms (GCM) 10K type strain sequencing project: providing services to taxonomists for standard genome sequencing and annotation.</title>
        <authorList>
            <consortium name="The Broad Institute Genomics Platform"/>
            <consortium name="The Broad Institute Genome Sequencing Center for Infectious Disease"/>
            <person name="Wu L."/>
            <person name="Ma J."/>
        </authorList>
    </citation>
    <scope>NUCLEOTIDE SEQUENCE [LARGE SCALE GENOMIC DNA]</scope>
    <source>
        <strain evidence="3">CGMCC 4.7152</strain>
    </source>
</reference>
<dbReference type="Proteomes" id="UP001595912">
    <property type="component" value="Unassembled WGS sequence"/>
</dbReference>
<keyword evidence="3" id="KW-1185">Reference proteome</keyword>
<organism evidence="2 3">
    <name type="scientific">Dactylosporangium cerinum</name>
    <dbReference type="NCBI Taxonomy" id="1434730"/>
    <lineage>
        <taxon>Bacteria</taxon>
        <taxon>Bacillati</taxon>
        <taxon>Actinomycetota</taxon>
        <taxon>Actinomycetes</taxon>
        <taxon>Micromonosporales</taxon>
        <taxon>Micromonosporaceae</taxon>
        <taxon>Dactylosporangium</taxon>
    </lineage>
</organism>
<feature type="region of interest" description="Disordered" evidence="1">
    <location>
        <begin position="538"/>
        <end position="558"/>
    </location>
</feature>
<sequence>MLHRTEVDGVPTLLAPSSGPMTAGLTFRVGLADEGAARIGITHLVEHLALHRHGVADYHYNGATGSVVTHFHMQGSERDIVTYLEMVCDSLADLPVQRLETEKAILRTEAAGHGGGVNRMLPMWRYGAQHYGLVSYPEWGIDRLGPDDVRAWANAWFTRANAVLWISGDRVPPGLRLRLPAGTLRPVPVASTVLPATPAYFTGAGGGVVFDGVMRRHVAGSVFALMLERELFRSLRQESGLSYAASASYDPRGDGMAVVTAFADALPEKQRAVVGGFVDVLAGFRVGRITQTELDAVRAKRDEALCHPDAHAGRLPGLATDLLTGTRLRTLDELRAQLYAVTLADVHGAALQVLGSGLLQVPPGSRADWAGFAAAPTTSTDAIPGHTYRAVDGSGASLVLGADGVSIVEGECRATVRYRSCAVVHAWPDGARQLVGLDGIAVMVEPALFAAPADTAARIDRSVDPSIVLPMPARNPDDIPRPSPSPATGTFPPSTATFPAPTGGLPPATGVIPRTITVLPPDGVLPPATGTFPPFTGGFPPATGRFSPGNGTLPSASC</sequence>
<name>A0ABV9WDH5_9ACTN</name>
<protein>
    <submittedName>
        <fullName evidence="2">Insulinase family protein</fullName>
    </submittedName>
</protein>
<dbReference type="EMBL" id="JBHSIU010000087">
    <property type="protein sequence ID" value="MFC5006020.1"/>
    <property type="molecule type" value="Genomic_DNA"/>
</dbReference>
<proteinExistence type="predicted"/>
<feature type="compositionally biased region" description="Polar residues" evidence="1">
    <location>
        <begin position="549"/>
        <end position="558"/>
    </location>
</feature>
<dbReference type="RefSeq" id="WP_380126610.1">
    <property type="nucleotide sequence ID" value="NZ_JBHSIU010000087.1"/>
</dbReference>
<feature type="region of interest" description="Disordered" evidence="1">
    <location>
        <begin position="472"/>
        <end position="502"/>
    </location>
</feature>
<dbReference type="Gene3D" id="3.30.830.10">
    <property type="entry name" value="Metalloenzyme, LuxS/M16 peptidase-like"/>
    <property type="match status" value="2"/>
</dbReference>
<accession>A0ABV9WDH5</accession>
<evidence type="ECO:0000256" key="1">
    <source>
        <dbReference type="SAM" id="MobiDB-lite"/>
    </source>
</evidence>
<dbReference type="SUPFAM" id="SSF63411">
    <property type="entry name" value="LuxS/MPP-like metallohydrolase"/>
    <property type="match status" value="2"/>
</dbReference>
<dbReference type="InterPro" id="IPR011249">
    <property type="entry name" value="Metalloenz_LuxS/M16"/>
</dbReference>
<gene>
    <name evidence="2" type="ORF">ACFPIJ_50385</name>
</gene>